<protein>
    <submittedName>
        <fullName evidence="2">Uncharacterized protein</fullName>
    </submittedName>
</protein>
<keyword evidence="1" id="KW-0732">Signal</keyword>
<dbReference type="GeneID" id="36595327"/>
<dbReference type="EMBL" id="KZ613856">
    <property type="protein sequence ID" value="PMD55123.1"/>
    <property type="molecule type" value="Genomic_DNA"/>
</dbReference>
<evidence type="ECO:0000313" key="3">
    <source>
        <dbReference type="Proteomes" id="UP000235371"/>
    </source>
</evidence>
<evidence type="ECO:0000313" key="2">
    <source>
        <dbReference type="EMBL" id="PMD55123.1"/>
    </source>
</evidence>
<feature type="signal peptide" evidence="1">
    <location>
        <begin position="1"/>
        <end position="18"/>
    </location>
</feature>
<dbReference type="RefSeq" id="XP_024732027.1">
    <property type="nucleotide sequence ID" value="XM_024887251.1"/>
</dbReference>
<name>A0A2J6SWT7_9HELO</name>
<reference evidence="2 3" key="1">
    <citation type="submission" date="2016-04" db="EMBL/GenBank/DDBJ databases">
        <title>A degradative enzymes factory behind the ericoid mycorrhizal symbiosis.</title>
        <authorList>
            <consortium name="DOE Joint Genome Institute"/>
            <person name="Martino E."/>
            <person name="Morin E."/>
            <person name="Grelet G."/>
            <person name="Kuo A."/>
            <person name="Kohler A."/>
            <person name="Daghino S."/>
            <person name="Barry K."/>
            <person name="Choi C."/>
            <person name="Cichocki N."/>
            <person name="Clum A."/>
            <person name="Copeland A."/>
            <person name="Hainaut M."/>
            <person name="Haridas S."/>
            <person name="Labutti K."/>
            <person name="Lindquist E."/>
            <person name="Lipzen A."/>
            <person name="Khouja H.-R."/>
            <person name="Murat C."/>
            <person name="Ohm R."/>
            <person name="Olson A."/>
            <person name="Spatafora J."/>
            <person name="Veneault-Fourrey C."/>
            <person name="Henrissat B."/>
            <person name="Grigoriev I."/>
            <person name="Martin F."/>
            <person name="Perotto S."/>
        </authorList>
    </citation>
    <scope>NUCLEOTIDE SEQUENCE [LARGE SCALE GENOMIC DNA]</scope>
    <source>
        <strain evidence="2 3">E</strain>
    </source>
</reference>
<dbReference type="InParanoid" id="A0A2J6SWT7"/>
<dbReference type="STRING" id="1095630.A0A2J6SWT7"/>
<feature type="chain" id="PRO_5014322083" evidence="1">
    <location>
        <begin position="19"/>
        <end position="228"/>
    </location>
</feature>
<keyword evidence="3" id="KW-1185">Reference proteome</keyword>
<evidence type="ECO:0000256" key="1">
    <source>
        <dbReference type="SAM" id="SignalP"/>
    </source>
</evidence>
<dbReference type="AlphaFoldDB" id="A0A2J6SWT7"/>
<sequence>MHYESVILALFTAACVSAVPLNINLGAYSPALVVGDGEISFGSGAEAEALVNTLSGASAGTEAATAIEGLNQAGVNTPTIITPAEALASASSLPSGIFGIGRIVNTLEPRKDITDTDVEKRDLAGFNAALNYATGALKTSPGVELGTGEGGSGVGITVKPGGAITRREDGGLPTVTLLKIRTLGDQRGPAKLRRTRDVEEREVSLESIDEVNLNLDGAVEMTVAEVKP</sequence>
<dbReference type="Proteomes" id="UP000235371">
    <property type="component" value="Unassembled WGS sequence"/>
</dbReference>
<gene>
    <name evidence="2" type="ORF">K444DRAFT_667008</name>
</gene>
<organism evidence="2 3">
    <name type="scientific">Hyaloscypha bicolor E</name>
    <dbReference type="NCBI Taxonomy" id="1095630"/>
    <lineage>
        <taxon>Eukaryota</taxon>
        <taxon>Fungi</taxon>
        <taxon>Dikarya</taxon>
        <taxon>Ascomycota</taxon>
        <taxon>Pezizomycotina</taxon>
        <taxon>Leotiomycetes</taxon>
        <taxon>Helotiales</taxon>
        <taxon>Hyaloscyphaceae</taxon>
        <taxon>Hyaloscypha</taxon>
        <taxon>Hyaloscypha bicolor</taxon>
    </lineage>
</organism>
<dbReference type="OrthoDB" id="3941683at2759"/>
<proteinExistence type="predicted"/>
<accession>A0A2J6SWT7</accession>